<dbReference type="RefSeq" id="XP_005774659.1">
    <property type="nucleotide sequence ID" value="XM_005774602.1"/>
</dbReference>
<feature type="compositionally biased region" description="Polar residues" evidence="1">
    <location>
        <begin position="67"/>
        <end position="90"/>
    </location>
</feature>
<reference evidence="2" key="2">
    <citation type="submission" date="2024-10" db="UniProtKB">
        <authorList>
            <consortium name="EnsemblProtists"/>
        </authorList>
    </citation>
    <scope>IDENTIFICATION</scope>
</reference>
<feature type="region of interest" description="Disordered" evidence="1">
    <location>
        <begin position="191"/>
        <end position="224"/>
    </location>
</feature>
<dbReference type="HOGENOM" id="CLU_1162947_0_0_1"/>
<evidence type="ECO:0000313" key="2">
    <source>
        <dbReference type="EnsemblProtists" id="EOD22230"/>
    </source>
</evidence>
<dbReference type="KEGG" id="ehx:EMIHUDRAFT_207392"/>
<proteinExistence type="predicted"/>
<evidence type="ECO:0000313" key="3">
    <source>
        <dbReference type="Proteomes" id="UP000013827"/>
    </source>
</evidence>
<feature type="compositionally biased region" description="Basic and acidic residues" evidence="1">
    <location>
        <begin position="200"/>
        <end position="222"/>
    </location>
</feature>
<dbReference type="AlphaFoldDB" id="A0A0D3JFE5"/>
<evidence type="ECO:0000256" key="1">
    <source>
        <dbReference type="SAM" id="MobiDB-lite"/>
    </source>
</evidence>
<feature type="compositionally biased region" description="Low complexity" evidence="1">
    <location>
        <begin position="16"/>
        <end position="31"/>
    </location>
</feature>
<sequence>MLHSARDENAGTGEVARCAASGEAAAAREAAPTGSSSLACWPKRIDATFGNIERDGRRAGSVFADASASSPMSPQLKSPGSVPTFNSPSESPAARKKWKPSPTLWQRLAAQAESIMHQDPRDKSYLVRVPTYPFVTEGEREKDEAEVVAEEEALVSSPSALSASPRTTFRPSLRNHEQFEAVLSAQFRAVTERRGKRRERKEFEKVRKKDRLTEQPEHRSNDIKVAALAAKLPQQRWPP</sequence>
<protein>
    <submittedName>
        <fullName evidence="2">Uncharacterized protein</fullName>
    </submittedName>
</protein>
<feature type="region of interest" description="Disordered" evidence="1">
    <location>
        <begin position="1"/>
        <end position="38"/>
    </location>
</feature>
<dbReference type="PaxDb" id="2903-EOD22230"/>
<name>A0A0D3JFE5_EMIH1</name>
<dbReference type="GeneID" id="17267777"/>
<reference evidence="3" key="1">
    <citation type="journal article" date="2013" name="Nature">
        <title>Pan genome of the phytoplankton Emiliania underpins its global distribution.</title>
        <authorList>
            <person name="Read B.A."/>
            <person name="Kegel J."/>
            <person name="Klute M.J."/>
            <person name="Kuo A."/>
            <person name="Lefebvre S.C."/>
            <person name="Maumus F."/>
            <person name="Mayer C."/>
            <person name="Miller J."/>
            <person name="Monier A."/>
            <person name="Salamov A."/>
            <person name="Young J."/>
            <person name="Aguilar M."/>
            <person name="Claverie J.M."/>
            <person name="Frickenhaus S."/>
            <person name="Gonzalez K."/>
            <person name="Herman E.K."/>
            <person name="Lin Y.C."/>
            <person name="Napier J."/>
            <person name="Ogata H."/>
            <person name="Sarno A.F."/>
            <person name="Shmutz J."/>
            <person name="Schroeder D."/>
            <person name="de Vargas C."/>
            <person name="Verret F."/>
            <person name="von Dassow P."/>
            <person name="Valentin K."/>
            <person name="Van de Peer Y."/>
            <person name="Wheeler G."/>
            <person name="Dacks J.B."/>
            <person name="Delwiche C.F."/>
            <person name="Dyhrman S.T."/>
            <person name="Glockner G."/>
            <person name="John U."/>
            <person name="Richards T."/>
            <person name="Worden A.Z."/>
            <person name="Zhang X."/>
            <person name="Grigoriev I.V."/>
            <person name="Allen A.E."/>
            <person name="Bidle K."/>
            <person name="Borodovsky M."/>
            <person name="Bowler C."/>
            <person name="Brownlee C."/>
            <person name="Cock J.M."/>
            <person name="Elias M."/>
            <person name="Gladyshev V.N."/>
            <person name="Groth M."/>
            <person name="Guda C."/>
            <person name="Hadaegh A."/>
            <person name="Iglesias-Rodriguez M.D."/>
            <person name="Jenkins J."/>
            <person name="Jones B.M."/>
            <person name="Lawson T."/>
            <person name="Leese F."/>
            <person name="Lindquist E."/>
            <person name="Lobanov A."/>
            <person name="Lomsadze A."/>
            <person name="Malik S.B."/>
            <person name="Marsh M.E."/>
            <person name="Mackinder L."/>
            <person name="Mock T."/>
            <person name="Mueller-Roeber B."/>
            <person name="Pagarete A."/>
            <person name="Parker M."/>
            <person name="Probert I."/>
            <person name="Quesneville H."/>
            <person name="Raines C."/>
            <person name="Rensing S.A."/>
            <person name="Riano-Pachon D.M."/>
            <person name="Richier S."/>
            <person name="Rokitta S."/>
            <person name="Shiraiwa Y."/>
            <person name="Soanes D.M."/>
            <person name="van der Giezen M."/>
            <person name="Wahlund T.M."/>
            <person name="Williams B."/>
            <person name="Wilson W."/>
            <person name="Wolfe G."/>
            <person name="Wurch L.L."/>
        </authorList>
    </citation>
    <scope>NUCLEOTIDE SEQUENCE</scope>
</reference>
<keyword evidence="3" id="KW-1185">Reference proteome</keyword>
<accession>A0A0D3JFE5</accession>
<feature type="region of interest" description="Disordered" evidence="1">
    <location>
        <begin position="50"/>
        <end position="102"/>
    </location>
</feature>
<dbReference type="Proteomes" id="UP000013827">
    <property type="component" value="Unassembled WGS sequence"/>
</dbReference>
<organism evidence="2 3">
    <name type="scientific">Emiliania huxleyi (strain CCMP1516)</name>
    <dbReference type="NCBI Taxonomy" id="280463"/>
    <lineage>
        <taxon>Eukaryota</taxon>
        <taxon>Haptista</taxon>
        <taxon>Haptophyta</taxon>
        <taxon>Prymnesiophyceae</taxon>
        <taxon>Isochrysidales</taxon>
        <taxon>Noelaerhabdaceae</taxon>
        <taxon>Emiliania</taxon>
    </lineage>
</organism>
<dbReference type="EnsemblProtists" id="EOD22230">
    <property type="protein sequence ID" value="EOD22230"/>
    <property type="gene ID" value="EMIHUDRAFT_207392"/>
</dbReference>